<evidence type="ECO:0000256" key="1">
    <source>
        <dbReference type="ARBA" id="ARBA00010982"/>
    </source>
</evidence>
<evidence type="ECO:0000313" key="8">
    <source>
        <dbReference type="EMBL" id="MST56270.1"/>
    </source>
</evidence>
<proteinExistence type="inferred from homology"/>
<dbReference type="PROSITE" id="PS00737">
    <property type="entry name" value="THIOLASE_2"/>
    <property type="match status" value="1"/>
</dbReference>
<keyword evidence="2 5" id="KW-0808">Transferase</keyword>
<dbReference type="InterPro" id="IPR020610">
    <property type="entry name" value="Thiolase_AS"/>
</dbReference>
<evidence type="ECO:0000256" key="5">
    <source>
        <dbReference type="RuleBase" id="RU003557"/>
    </source>
</evidence>
<evidence type="ECO:0000313" key="9">
    <source>
        <dbReference type="Proteomes" id="UP000473699"/>
    </source>
</evidence>
<evidence type="ECO:0000256" key="4">
    <source>
        <dbReference type="PIRSR" id="PIRSR000429-1"/>
    </source>
</evidence>
<dbReference type="RefSeq" id="WP_154529350.1">
    <property type="nucleotide sequence ID" value="NZ_VUNH01000010.1"/>
</dbReference>
<feature type="active site" description="Proton acceptor" evidence="4">
    <location>
        <position position="350"/>
    </location>
</feature>
<evidence type="ECO:0000256" key="2">
    <source>
        <dbReference type="ARBA" id="ARBA00022679"/>
    </source>
</evidence>
<dbReference type="FunFam" id="3.40.47.10:FF:000010">
    <property type="entry name" value="Acetyl-CoA acetyltransferase (Thiolase)"/>
    <property type="match status" value="1"/>
</dbReference>
<gene>
    <name evidence="8" type="ORF">FYJ74_09530</name>
</gene>
<dbReference type="EMBL" id="VUNH01000010">
    <property type="protein sequence ID" value="MST56270.1"/>
    <property type="molecule type" value="Genomic_DNA"/>
</dbReference>
<dbReference type="InterPro" id="IPR016039">
    <property type="entry name" value="Thiolase-like"/>
</dbReference>
<dbReference type="Pfam" id="PF02803">
    <property type="entry name" value="Thiolase_C"/>
    <property type="match status" value="1"/>
</dbReference>
<keyword evidence="3 5" id="KW-0012">Acyltransferase</keyword>
<organism evidence="8 9">
    <name type="scientific">Pyramidobacter porci</name>
    <dbReference type="NCBI Taxonomy" id="2605789"/>
    <lineage>
        <taxon>Bacteria</taxon>
        <taxon>Thermotogati</taxon>
        <taxon>Synergistota</taxon>
        <taxon>Synergistia</taxon>
        <taxon>Synergistales</taxon>
        <taxon>Dethiosulfovibrionaceae</taxon>
        <taxon>Pyramidobacter</taxon>
    </lineage>
</organism>
<name>A0A6L5YDK9_9BACT</name>
<dbReference type="PANTHER" id="PTHR18919:SF107">
    <property type="entry name" value="ACETYL-COA ACETYLTRANSFERASE, CYTOSOLIC"/>
    <property type="match status" value="1"/>
</dbReference>
<dbReference type="PANTHER" id="PTHR18919">
    <property type="entry name" value="ACETYL-COA C-ACYLTRANSFERASE"/>
    <property type="match status" value="1"/>
</dbReference>
<dbReference type="GO" id="GO:0003988">
    <property type="term" value="F:acetyl-CoA C-acyltransferase activity"/>
    <property type="evidence" value="ECO:0007669"/>
    <property type="project" value="UniProtKB-ARBA"/>
</dbReference>
<reference evidence="8 9" key="1">
    <citation type="submission" date="2019-08" db="EMBL/GenBank/DDBJ databases">
        <title>In-depth cultivation of the pig gut microbiome towards novel bacterial diversity and tailored functional studies.</title>
        <authorList>
            <person name="Wylensek D."/>
            <person name="Hitch T.C.A."/>
            <person name="Clavel T."/>
        </authorList>
    </citation>
    <scope>NUCLEOTIDE SEQUENCE [LARGE SCALE GENOMIC DNA]</scope>
    <source>
        <strain evidence="8 9">SM-530-WT-4B</strain>
    </source>
</reference>
<dbReference type="Proteomes" id="UP000473699">
    <property type="component" value="Unassembled WGS sequence"/>
</dbReference>
<dbReference type="InterPro" id="IPR002155">
    <property type="entry name" value="Thiolase"/>
</dbReference>
<dbReference type="CDD" id="cd00751">
    <property type="entry name" value="thiolase"/>
    <property type="match status" value="1"/>
</dbReference>
<sequence length="394" mass="41132">MSNPVIISAARTAGGKFGGALSKMSGPELGAIALKAAVQRAGVRGEDIDEVILGTGWQAGVGANPARIAMYGAGISSSVPAFTVNIRCGSGLRTIMLAADRIRLGDAKVIVAGGMESASNVPYLLPKARWGYRMGEQKVLDALHKDGFFCPVAQHLMGELCEEIAAEYKISRREQDEFALASHQKAAAAAAAGLFKDEIVPVAVKDKKMGEIVCDTDEIFRADTSLEKLAKLPPIYKKDGGTITAGSSSALCDNGAIVIVADREWAKERGLEPLAEILGYSVAALDAERFPLGPVVAMPKALSKAGLKLSDMDLIEINEAFAAQVIACHREMPFDMEKLNVHGGAIALGHPIGATGAKIATTLINALGQQGKELGIASACIGGGQGVAMVVRRI</sequence>
<keyword evidence="9" id="KW-1185">Reference proteome</keyword>
<evidence type="ECO:0000259" key="7">
    <source>
        <dbReference type="Pfam" id="PF02803"/>
    </source>
</evidence>
<dbReference type="NCBIfam" id="TIGR01930">
    <property type="entry name" value="AcCoA-C-Actrans"/>
    <property type="match status" value="1"/>
</dbReference>
<dbReference type="InterPro" id="IPR020615">
    <property type="entry name" value="Thiolase_acyl_enz_int_AS"/>
</dbReference>
<dbReference type="PIRSF" id="PIRSF000429">
    <property type="entry name" value="Ac-CoA_Ac_transf"/>
    <property type="match status" value="1"/>
</dbReference>
<evidence type="ECO:0000259" key="6">
    <source>
        <dbReference type="Pfam" id="PF00108"/>
    </source>
</evidence>
<evidence type="ECO:0000256" key="3">
    <source>
        <dbReference type="ARBA" id="ARBA00023315"/>
    </source>
</evidence>
<feature type="active site" description="Proton acceptor" evidence="4">
    <location>
        <position position="380"/>
    </location>
</feature>
<dbReference type="PROSITE" id="PS00098">
    <property type="entry name" value="THIOLASE_1"/>
    <property type="match status" value="1"/>
</dbReference>
<dbReference type="Pfam" id="PF00108">
    <property type="entry name" value="Thiolase_N"/>
    <property type="match status" value="1"/>
</dbReference>
<dbReference type="AlphaFoldDB" id="A0A6L5YDK9"/>
<dbReference type="InterPro" id="IPR020613">
    <property type="entry name" value="Thiolase_CS"/>
</dbReference>
<feature type="active site" description="Acyl-thioester intermediate" evidence="4">
    <location>
        <position position="88"/>
    </location>
</feature>
<dbReference type="InterPro" id="IPR020617">
    <property type="entry name" value="Thiolase_C"/>
</dbReference>
<comment type="similarity">
    <text evidence="1 5">Belongs to the thiolase-like superfamily. Thiolase family.</text>
</comment>
<feature type="domain" description="Thiolase C-terminal" evidence="7">
    <location>
        <begin position="272"/>
        <end position="392"/>
    </location>
</feature>
<dbReference type="Gene3D" id="3.40.47.10">
    <property type="match status" value="2"/>
</dbReference>
<comment type="caution">
    <text evidence="8">The sequence shown here is derived from an EMBL/GenBank/DDBJ whole genome shotgun (WGS) entry which is preliminary data.</text>
</comment>
<dbReference type="PROSITE" id="PS00099">
    <property type="entry name" value="THIOLASE_3"/>
    <property type="match status" value="1"/>
</dbReference>
<dbReference type="InterPro" id="IPR020616">
    <property type="entry name" value="Thiolase_N"/>
</dbReference>
<accession>A0A6L5YDK9</accession>
<feature type="domain" description="Thiolase N-terminal" evidence="6">
    <location>
        <begin position="5"/>
        <end position="263"/>
    </location>
</feature>
<dbReference type="SUPFAM" id="SSF53901">
    <property type="entry name" value="Thiolase-like"/>
    <property type="match status" value="2"/>
</dbReference>
<protein>
    <submittedName>
        <fullName evidence="8">Thiolase family protein</fullName>
    </submittedName>
</protein>